<accession>A0ABV0D2M3</accession>
<evidence type="ECO:0000313" key="2">
    <source>
        <dbReference type="Proteomes" id="UP001484535"/>
    </source>
</evidence>
<keyword evidence="2" id="KW-1185">Reference proteome</keyword>
<dbReference type="EMBL" id="JBDLBR010000005">
    <property type="protein sequence ID" value="MEN7538312.1"/>
    <property type="molecule type" value="Genomic_DNA"/>
</dbReference>
<sequence>MTKTSEASLRLLGGVAEILEELAGEVECLGENLCADPDVIGRHFDKLQGIDLIAQTARQLGMLVGSDNPTAALGDVRLEALRHRLHDIVAPSSSGDMVSFDA</sequence>
<protein>
    <submittedName>
        <fullName evidence="1">Uncharacterized protein</fullName>
    </submittedName>
</protein>
<organism evidence="1 2">
    <name type="scientific">Aurantiacibacter flavus</name>
    <dbReference type="NCBI Taxonomy" id="3145232"/>
    <lineage>
        <taxon>Bacteria</taxon>
        <taxon>Pseudomonadati</taxon>
        <taxon>Pseudomonadota</taxon>
        <taxon>Alphaproteobacteria</taxon>
        <taxon>Sphingomonadales</taxon>
        <taxon>Erythrobacteraceae</taxon>
        <taxon>Aurantiacibacter</taxon>
    </lineage>
</organism>
<evidence type="ECO:0000313" key="1">
    <source>
        <dbReference type="EMBL" id="MEN7538312.1"/>
    </source>
</evidence>
<name>A0ABV0D2M3_9SPHN</name>
<proteinExistence type="predicted"/>
<comment type="caution">
    <text evidence="1">The sequence shown here is derived from an EMBL/GenBank/DDBJ whole genome shotgun (WGS) entry which is preliminary data.</text>
</comment>
<dbReference type="RefSeq" id="WP_346785770.1">
    <property type="nucleotide sequence ID" value="NZ_JBDLBR010000005.1"/>
</dbReference>
<reference evidence="1 2" key="1">
    <citation type="submission" date="2024-05" db="EMBL/GenBank/DDBJ databases">
        <authorList>
            <person name="Park S."/>
        </authorList>
    </citation>
    <scope>NUCLEOTIDE SEQUENCE [LARGE SCALE GENOMIC DNA]</scope>
    <source>
        <strain evidence="1 2">DGU5</strain>
    </source>
</reference>
<gene>
    <name evidence="1" type="ORF">ABDJ38_14110</name>
</gene>
<dbReference type="Proteomes" id="UP001484535">
    <property type="component" value="Unassembled WGS sequence"/>
</dbReference>